<comment type="caution">
    <text evidence="8">The sequence shown here is derived from an EMBL/GenBank/DDBJ whole genome shotgun (WGS) entry which is preliminary data.</text>
</comment>
<dbReference type="InterPro" id="IPR036116">
    <property type="entry name" value="FN3_sf"/>
</dbReference>
<keyword evidence="2" id="KW-0677">Repeat</keyword>
<feature type="domain" description="Fibronectin type-III" evidence="7">
    <location>
        <begin position="518"/>
        <end position="620"/>
    </location>
</feature>
<dbReference type="OMA" id="SNDFGNY"/>
<dbReference type="PROSITE" id="PS50853">
    <property type="entry name" value="FN3"/>
    <property type="match status" value="2"/>
</dbReference>
<dbReference type="SMART" id="SM00191">
    <property type="entry name" value="Int_alpha"/>
    <property type="match status" value="11"/>
</dbReference>
<dbReference type="Gene3D" id="2.130.10.130">
    <property type="entry name" value="Integrin alpha, N-terminal"/>
    <property type="match status" value="6"/>
</dbReference>
<evidence type="ECO:0000256" key="5">
    <source>
        <dbReference type="SAM" id="MobiDB-lite"/>
    </source>
</evidence>
<dbReference type="InterPro" id="IPR013783">
    <property type="entry name" value="Ig-like_fold"/>
</dbReference>
<dbReference type="Gene3D" id="2.60.40.10">
    <property type="entry name" value="Immunoglobulins"/>
    <property type="match status" value="2"/>
</dbReference>
<feature type="repeat" description="FG-GAP" evidence="4">
    <location>
        <begin position="83"/>
        <end position="140"/>
    </location>
</feature>
<evidence type="ECO:0000256" key="6">
    <source>
        <dbReference type="SAM" id="Phobius"/>
    </source>
</evidence>
<evidence type="ECO:0000256" key="4">
    <source>
        <dbReference type="PROSITE-ProRule" id="PRU00803"/>
    </source>
</evidence>
<gene>
    <name evidence="8" type="ORF">M0811_06433</name>
</gene>
<dbReference type="PANTHER" id="PTHR36220">
    <property type="entry name" value="UNNAMED PRODUCT"/>
    <property type="match status" value="1"/>
</dbReference>
<dbReference type="Pfam" id="PF00041">
    <property type="entry name" value="fn3"/>
    <property type="match status" value="1"/>
</dbReference>
<evidence type="ECO:0000313" key="9">
    <source>
        <dbReference type="Proteomes" id="UP001149090"/>
    </source>
</evidence>
<dbReference type="PANTHER" id="PTHR36220:SF1">
    <property type="entry name" value="GAMMA TUBULIN COMPLEX COMPONENT C-TERMINAL DOMAIN-CONTAINING PROTEIN"/>
    <property type="match status" value="1"/>
</dbReference>
<feature type="repeat" description="FG-GAP" evidence="4">
    <location>
        <begin position="899"/>
        <end position="956"/>
    </location>
</feature>
<feature type="repeat" description="FG-GAP" evidence="4">
    <location>
        <begin position="253"/>
        <end position="310"/>
    </location>
</feature>
<feature type="transmembrane region" description="Helical" evidence="6">
    <location>
        <begin position="697"/>
        <end position="716"/>
    </location>
</feature>
<sequence length="1688" mass="189282">MKKNQKSFTNFIFCFEKENGFEFQWNQEEIVIASDGQGSEYFGTSIDIKGDFCVIGACGGFVGNISQGKAYVFENNGTFWNQKQILIASDGQEGDLFGLTASISNDGKFILIGAPYAYINNNEFQGKAYVFENNGTNWNQKQIFIASDGQAEDNFGLFLLIEDNLILIGSPGAAVGQNGSQGKVYVYGNNGTYWNQKQLLIASDGKAEDNFGSSFSLAGNILVIGAYYANVGENDEQGKVYVFENNGTFWNQKQILIASDGESSDNFGTSVSISNDSSSILVGSPYASVLVADSQGKAYIFESNGTLWNEYQILFASDGESQNYFGWSVAISNDSNFCLIGCPGATVGDNFSQGKTYVFENNGTYWNQKQTLIASDGNLDDEFGDSVSISGNYSLIGTPQANVGSNIYQGKAYIFQFSFPAVNIVNCSSLFSSFECFWNQINSTLNDIEYQINYQNEIENWELIQSPILNQNILYQIFNSSIYSNITGNVDYSIQIKSCITLTQICGNFSNQINLTTRIDSVKNLNYKSYSNSIQLNWNYPNVPIINSIPKLNHYIISYQILNSNQSTNISISNSSTSFQINNLTSLTNYLISIYSCRNEECFGNDKGEISTIQIQTKQQTTSSSKSKTTIIVLSTVIPIIVIISIILIIFLIKKKKTKNENKFKPTTDQGDKRKKKKKIFLQIFFLNFSKKNQKKFYFFIFFNFYFLKFFSIFKFENENEFDWIQKEILIANDGEDYDWFGNSIDIKGNICVIGSDATVGSNLYQGKAYIYENNGTNWNLIQILIASDGEENDEFGSSVSISNDGKFILIGAFYAYVGNHQEQGKSYIFENNGTFWNQKKILISSDGQAHDRFGTSVSISNDQRFILIGASNAKVGNNSQQQGKAYIFQNNGTFWNQSQILIASDGKEADWFGYSVSISDDSSFLLIGASNADVENNYYQGKAYIFQNNGTFWNQFQVLIASDGEIYDNFGTSVSISNDFAVIGSPQASVGNNSQQGKAYIFQNNGTNWNQKQILIASDGKDFDEFGTSVSISNDSSLILIGSPYYPILGNISQGKVYIFQNNETFWNLIQILIANDEEYYDEFGVSVSISNDFIAIGASWADVGNNEYQGKAYVFEYSLIPPQVNILNCSSLFSSFECYWNQINSTLNDIEYQINYQNGIENWELIQSPILNQNVLYQIFNSSIYSNISGNVDYSIQIKSCNTTTTACGNPSNQINLTTRIDSVKNLSFESYSNSIKLNWNYPNVPIINSIPKLNHYIISYQILNSNQSTNISISNSSTSFQINNLESLTNYLISIYSCRNEECYGNDKGEISTIQVQTLFGSVVNLSCSVSNSFDISCIWNKPNDLINPTYYNFTYNSISSNDFGNYSINSTSFNFTAQYSNQEYQINVSSCNSNYQCGTISTFQIKTGLFGPVVNLSCSVSNSFNISCIWNKPNDLINPTYYNFTYQSISSNDFGNYSINSTSFNFTAQYSNQEYQINVSSCDSNYQCGTISTIQIKTGLFGPVVNLSCLVLNSFDVSFQYSNQEYQINVSSCDSNYQCGTISTIQIKTLFGPVLNLSCSILNSFNISCIWNKPNDLINPTYYNFTYHSISSNDFGNYSINSTSFNFTAQYSNQEYQINVSSCDSNYQCGTISTIQIQTKQQNSTSKSKTTIIKRKRNSNSNENENEKEMKYPMNEWLLEEKDK</sequence>
<dbReference type="Proteomes" id="UP001149090">
    <property type="component" value="Unassembled WGS sequence"/>
</dbReference>
<feature type="repeat" description="FG-GAP" evidence="4">
    <location>
        <begin position="782"/>
        <end position="839"/>
    </location>
</feature>
<reference evidence="8" key="1">
    <citation type="submission" date="2022-10" db="EMBL/GenBank/DDBJ databases">
        <title>Novel sulphate-reducing endosymbionts in the free-living metamonad Anaeramoeba.</title>
        <authorList>
            <person name="Jerlstrom-Hultqvist J."/>
            <person name="Cepicka I."/>
            <person name="Gallot-Lavallee L."/>
            <person name="Salas-Leiva D."/>
            <person name="Curtis B.A."/>
            <person name="Zahonova K."/>
            <person name="Pipaliya S."/>
            <person name="Dacks J."/>
            <person name="Roger A.J."/>
        </authorList>
    </citation>
    <scope>NUCLEOTIDE SEQUENCE</scope>
    <source>
        <strain evidence="8">BMAN</strain>
    </source>
</reference>
<evidence type="ECO:0000313" key="8">
    <source>
        <dbReference type="EMBL" id="KAJ5076433.1"/>
    </source>
</evidence>
<evidence type="ECO:0000256" key="2">
    <source>
        <dbReference type="ARBA" id="ARBA00022737"/>
    </source>
</evidence>
<organism evidence="8 9">
    <name type="scientific">Anaeramoeba ignava</name>
    <name type="common">Anaerobic marine amoeba</name>
    <dbReference type="NCBI Taxonomy" id="1746090"/>
    <lineage>
        <taxon>Eukaryota</taxon>
        <taxon>Metamonada</taxon>
        <taxon>Anaeramoebidae</taxon>
        <taxon>Anaeramoeba</taxon>
    </lineage>
</organism>
<feature type="domain" description="Fibronectin type-III" evidence="7">
    <location>
        <begin position="1222"/>
        <end position="1322"/>
    </location>
</feature>
<dbReference type="EMBL" id="JAPDFW010000061">
    <property type="protein sequence ID" value="KAJ5076433.1"/>
    <property type="molecule type" value="Genomic_DNA"/>
</dbReference>
<dbReference type="InterPro" id="IPR028994">
    <property type="entry name" value="Integrin_alpha_N"/>
</dbReference>
<dbReference type="SUPFAM" id="SSF69318">
    <property type="entry name" value="Integrin alpha N-terminal domain"/>
    <property type="match status" value="2"/>
</dbReference>
<dbReference type="SMART" id="SM00060">
    <property type="entry name" value="FN3"/>
    <property type="match status" value="5"/>
</dbReference>
<dbReference type="SUPFAM" id="SSF49265">
    <property type="entry name" value="Fibronectin type III"/>
    <property type="match status" value="4"/>
</dbReference>
<feature type="repeat" description="FG-GAP" evidence="4">
    <location>
        <begin position="1013"/>
        <end position="1070"/>
    </location>
</feature>
<keyword evidence="6" id="KW-1133">Transmembrane helix</keyword>
<protein>
    <recommendedName>
        <fullName evidence="7">Fibronectin type-III domain-containing protein</fullName>
    </recommendedName>
</protein>
<keyword evidence="6" id="KW-0472">Membrane</keyword>
<dbReference type="Pfam" id="PF14312">
    <property type="entry name" value="FG-GAP_2"/>
    <property type="match status" value="14"/>
</dbReference>
<proteinExistence type="predicted"/>
<evidence type="ECO:0000256" key="1">
    <source>
        <dbReference type="ARBA" id="ARBA00022729"/>
    </source>
</evidence>
<evidence type="ECO:0000259" key="7">
    <source>
        <dbReference type="PROSITE" id="PS50853"/>
    </source>
</evidence>
<keyword evidence="6" id="KW-0812">Transmembrane</keyword>
<dbReference type="InterPro" id="IPR013519">
    <property type="entry name" value="Int_alpha_beta-p"/>
</dbReference>
<dbReference type="PROSITE" id="PS51470">
    <property type="entry name" value="FG_GAP"/>
    <property type="match status" value="5"/>
</dbReference>
<keyword evidence="9" id="KW-1185">Reference proteome</keyword>
<feature type="region of interest" description="Disordered" evidence="5">
    <location>
        <begin position="1647"/>
        <end position="1688"/>
    </location>
</feature>
<accession>A0A9Q0LS14</accession>
<name>A0A9Q0LS14_ANAIG</name>
<keyword evidence="3" id="KW-0325">Glycoprotein</keyword>
<dbReference type="InterPro" id="IPR013517">
    <property type="entry name" value="FG-GAP"/>
</dbReference>
<dbReference type="InterPro" id="IPR003961">
    <property type="entry name" value="FN3_dom"/>
</dbReference>
<evidence type="ECO:0000256" key="3">
    <source>
        <dbReference type="ARBA" id="ARBA00023180"/>
    </source>
</evidence>
<keyword evidence="1" id="KW-0732">Signal</keyword>
<feature type="transmembrane region" description="Helical" evidence="6">
    <location>
        <begin position="631"/>
        <end position="653"/>
    </location>
</feature>